<dbReference type="GO" id="GO:0008343">
    <property type="term" value="P:adult feeding behavior"/>
    <property type="evidence" value="ECO:0007669"/>
    <property type="project" value="InterPro"/>
</dbReference>
<dbReference type="GO" id="GO:0007186">
    <property type="term" value="P:G protein-coupled receptor signaling pathway"/>
    <property type="evidence" value="ECO:0007669"/>
    <property type="project" value="InterPro"/>
</dbReference>
<evidence type="ECO:0008006" key="4">
    <source>
        <dbReference type="Google" id="ProtNLM"/>
    </source>
</evidence>
<dbReference type="AlphaFoldDB" id="A0A484C4V0"/>
<gene>
    <name evidence="2" type="ORF">EPR50_G00206550</name>
</gene>
<dbReference type="EMBL" id="SCKG01000020">
    <property type="protein sequence ID" value="TDG99008.1"/>
    <property type="molecule type" value="Genomic_DNA"/>
</dbReference>
<feature type="signal peptide" evidence="1">
    <location>
        <begin position="1"/>
        <end position="23"/>
    </location>
</feature>
<dbReference type="Pfam" id="PF06373">
    <property type="entry name" value="CART"/>
    <property type="match status" value="1"/>
</dbReference>
<dbReference type="PANTHER" id="PTHR16655">
    <property type="entry name" value="COCAINE AND AMPHETAMINE REGULATED TRANSCRIPT PROTEIN"/>
    <property type="match status" value="1"/>
</dbReference>
<feature type="chain" id="PRO_5019807162" description="Cocaine- and amphetamine-regulated transcript protein" evidence="1">
    <location>
        <begin position="24"/>
        <end position="91"/>
    </location>
</feature>
<name>A0A484C4V0_PERFV</name>
<dbReference type="GO" id="GO:0009267">
    <property type="term" value="P:cellular response to starvation"/>
    <property type="evidence" value="ECO:0007669"/>
    <property type="project" value="InterPro"/>
</dbReference>
<proteinExistence type="predicted"/>
<comment type="caution">
    <text evidence="2">The sequence shown here is derived from an EMBL/GenBank/DDBJ whole genome shotgun (WGS) entry which is preliminary data.</text>
</comment>
<evidence type="ECO:0000256" key="1">
    <source>
        <dbReference type="SAM" id="SignalP"/>
    </source>
</evidence>
<dbReference type="GO" id="GO:0032099">
    <property type="term" value="P:negative regulation of appetite"/>
    <property type="evidence" value="ECO:0007669"/>
    <property type="project" value="InterPro"/>
</dbReference>
<dbReference type="PANTHER" id="PTHR16655:SF4">
    <property type="entry name" value="COCAINE- AND AMPHETAMINE-REGULATED TRANSCRIPT PROTEIN"/>
    <property type="match status" value="1"/>
</dbReference>
<accession>A0A484C4V0</accession>
<evidence type="ECO:0000313" key="2">
    <source>
        <dbReference type="EMBL" id="TDG99008.1"/>
    </source>
</evidence>
<dbReference type="STRING" id="8167.A0A484C4V0"/>
<protein>
    <recommendedName>
        <fullName evidence="4">Cocaine- and amphetamine-regulated transcript protein</fullName>
    </recommendedName>
</protein>
<reference evidence="2 3" key="1">
    <citation type="submission" date="2019-01" db="EMBL/GenBank/DDBJ databases">
        <title>A chromosome-scale genome assembly of the yellow perch, Perca flavescens.</title>
        <authorList>
            <person name="Feron R."/>
            <person name="Morvezen R."/>
            <person name="Bestin A."/>
            <person name="Haffray P."/>
            <person name="Klopp C."/>
            <person name="Zahm M."/>
            <person name="Cabau C."/>
            <person name="Roques C."/>
            <person name="Donnadieu C."/>
            <person name="Bouchez O."/>
            <person name="Christie M."/>
            <person name="Larson W."/>
            <person name="Guiguen Y."/>
        </authorList>
    </citation>
    <scope>NUCLEOTIDE SEQUENCE [LARGE SCALE GENOMIC DNA]</scope>
    <source>
        <strain evidence="2">YP-PL-M2</strain>
        <tissue evidence="2">Blood</tissue>
    </source>
</reference>
<dbReference type="InterPro" id="IPR009106">
    <property type="entry name" value="CART"/>
</dbReference>
<sequence length="91" mass="10597">MVSARALLLAATCCCAYLWLARAEESSLETRSLDFPLKTQQEKDLIDALQEVLEKLRSKEMPLEKKLGWLPSVCVIHYKKKYVKIEEYMEM</sequence>
<keyword evidence="1" id="KW-0732">Signal</keyword>
<keyword evidence="3" id="KW-1185">Reference proteome</keyword>
<dbReference type="Proteomes" id="UP000295070">
    <property type="component" value="Chromosome 20"/>
</dbReference>
<dbReference type="GO" id="GO:0043410">
    <property type="term" value="P:positive regulation of MAPK cascade"/>
    <property type="evidence" value="ECO:0007669"/>
    <property type="project" value="InterPro"/>
</dbReference>
<dbReference type="GO" id="GO:0005615">
    <property type="term" value="C:extracellular space"/>
    <property type="evidence" value="ECO:0007669"/>
    <property type="project" value="InterPro"/>
</dbReference>
<organism evidence="2 3">
    <name type="scientific">Perca flavescens</name>
    <name type="common">American yellow perch</name>
    <name type="synonym">Morone flavescens</name>
    <dbReference type="NCBI Taxonomy" id="8167"/>
    <lineage>
        <taxon>Eukaryota</taxon>
        <taxon>Metazoa</taxon>
        <taxon>Chordata</taxon>
        <taxon>Craniata</taxon>
        <taxon>Vertebrata</taxon>
        <taxon>Euteleostomi</taxon>
        <taxon>Actinopterygii</taxon>
        <taxon>Neopterygii</taxon>
        <taxon>Teleostei</taxon>
        <taxon>Neoteleostei</taxon>
        <taxon>Acanthomorphata</taxon>
        <taxon>Eupercaria</taxon>
        <taxon>Perciformes</taxon>
        <taxon>Percoidei</taxon>
        <taxon>Percidae</taxon>
        <taxon>Percinae</taxon>
        <taxon>Perca</taxon>
    </lineage>
</organism>
<evidence type="ECO:0000313" key="3">
    <source>
        <dbReference type="Proteomes" id="UP000295070"/>
    </source>
</evidence>